<sequence length="154" mass="16790">IAQADFSLDKMLNLESPGIDISTPAAGHDARTQGIRITKASQGTAEKAVPLFKDKEYLYLIPVGEKSGTDLTPNKGCAKGDIKIGFHYDIVSKDATNAGKFIASHGEAFIELPAGHMKRKESYLYTLKINLHKIEISDATVTPWEDIKTEATVE</sequence>
<comment type="caution">
    <text evidence="1">The sequence shown here is derived from an EMBL/GenBank/DDBJ whole genome shotgun (WGS) entry which is preliminary data.</text>
</comment>
<evidence type="ECO:0000313" key="2">
    <source>
        <dbReference type="Proteomes" id="UP000323717"/>
    </source>
</evidence>
<reference evidence="1 2" key="1">
    <citation type="journal article" date="2019" name="Nat. Med.">
        <title>A library of human gut bacterial isolates paired with longitudinal multiomics data enables mechanistic microbiome research.</title>
        <authorList>
            <person name="Poyet M."/>
            <person name="Groussin M."/>
            <person name="Gibbons S.M."/>
            <person name="Avila-Pacheco J."/>
            <person name="Jiang X."/>
            <person name="Kearney S.M."/>
            <person name="Perrotta A.R."/>
            <person name="Berdy B."/>
            <person name="Zhao S."/>
            <person name="Lieberman T.D."/>
            <person name="Swanson P.K."/>
            <person name="Smith M."/>
            <person name="Roesemann S."/>
            <person name="Alexander J.E."/>
            <person name="Rich S.A."/>
            <person name="Livny J."/>
            <person name="Vlamakis H."/>
            <person name="Clish C."/>
            <person name="Bullock K."/>
            <person name="Deik A."/>
            <person name="Scott J."/>
            <person name="Pierce K.A."/>
            <person name="Xavier R.J."/>
            <person name="Alm E.J."/>
        </authorList>
    </citation>
    <scope>NUCLEOTIDE SEQUENCE [LARGE SCALE GENOMIC DNA]</scope>
    <source>
        <strain evidence="1 2">BIOML-A163</strain>
    </source>
</reference>
<proteinExistence type="predicted"/>
<organism evidence="1 2">
    <name type="scientific">Bacteroides ovatus</name>
    <dbReference type="NCBI Taxonomy" id="28116"/>
    <lineage>
        <taxon>Bacteria</taxon>
        <taxon>Pseudomonadati</taxon>
        <taxon>Bacteroidota</taxon>
        <taxon>Bacteroidia</taxon>
        <taxon>Bacteroidales</taxon>
        <taxon>Bacteroidaceae</taxon>
        <taxon>Bacteroides</taxon>
    </lineage>
</organism>
<dbReference type="AlphaFoldDB" id="A0A5M5BRJ6"/>
<evidence type="ECO:0000313" key="1">
    <source>
        <dbReference type="EMBL" id="KAA3929926.1"/>
    </source>
</evidence>
<name>A0A5M5BRJ6_BACOV</name>
<evidence type="ECO:0008006" key="3">
    <source>
        <dbReference type="Google" id="ProtNLM"/>
    </source>
</evidence>
<accession>A0A5M5BRJ6</accession>
<feature type="non-terminal residue" evidence="1">
    <location>
        <position position="1"/>
    </location>
</feature>
<protein>
    <recommendedName>
        <fullName evidence="3">Fimbrillin family protein</fullName>
    </recommendedName>
</protein>
<gene>
    <name evidence="1" type="ORF">F3D71_32060</name>
</gene>
<dbReference type="EMBL" id="VWLE01001060">
    <property type="protein sequence ID" value="KAA3929926.1"/>
    <property type="molecule type" value="Genomic_DNA"/>
</dbReference>
<dbReference type="Proteomes" id="UP000323717">
    <property type="component" value="Unassembled WGS sequence"/>
</dbReference>